<evidence type="ECO:0000256" key="5">
    <source>
        <dbReference type="ARBA" id="ARBA00022833"/>
    </source>
</evidence>
<proteinExistence type="inferred from homology"/>
<keyword evidence="7" id="KW-0238">DNA-binding</keyword>
<keyword evidence="8" id="KW-0804">Transcription</keyword>
<keyword evidence="5" id="KW-0862">Zinc</keyword>
<evidence type="ECO:0000256" key="4">
    <source>
        <dbReference type="ARBA" id="ARBA00022771"/>
    </source>
</evidence>
<dbReference type="InterPro" id="IPR033599">
    <property type="entry name" value="TAF1B/Rrn7"/>
</dbReference>
<sequence length="428" mass="49910">MSSNAMTVCVVCGEEDFDVRDGLYFCTTCHTQSQLLVLNKYIDEVYHVLLDRSLQVDEKDIRQEEEEEYVGTIAHTLAIKQPKERNKEKTDMPNQSKVFKSQFVSYCTVKCITSICYVFYLYTVEDKGRPWHTYEGFLIIIREQVQALIKLGAPKTLEDKVFRLWCTYLSKSGIAFPENSKKIPGVLKNAMRHREKYPGTIEDPSIEPVVIRRRYRNRQGLSEEKFEAELAKKEVAEKLLSEEFYKGDNPVDDDNCVLEDDVKSLISDLTSHCSDDEDDENKTVKKRNKTKEVEKDRNYHKHIEWMNMLKTLCFCYIGLLYSDCLVTASDIIRWVKKGKIPYYNAMHLLPPDMKFSEVHGYVMNLLHVKPAVINYIVEFTSRIPHYEALAMTYIITILQLLLGLDDFTERKLSEYAKEINRLLNDGNF</sequence>
<keyword evidence="4" id="KW-0863">Zinc-finger</keyword>
<evidence type="ECO:0000259" key="10">
    <source>
        <dbReference type="Pfam" id="PF20644"/>
    </source>
</evidence>
<evidence type="ECO:0000313" key="11">
    <source>
        <dbReference type="EMBL" id="KAJ8317638.1"/>
    </source>
</evidence>
<dbReference type="PANTHER" id="PTHR31576">
    <property type="entry name" value="TATA BOX-BINDING PROTEIN-ASSOCIATED FACTOR RNA POLYMERASE I SUBUNIT B"/>
    <property type="match status" value="1"/>
</dbReference>
<evidence type="ECO:0000313" key="12">
    <source>
        <dbReference type="Proteomes" id="UP001217089"/>
    </source>
</evidence>
<organism evidence="11 12">
    <name type="scientific">Tegillarca granosa</name>
    <name type="common">Malaysian cockle</name>
    <name type="synonym">Anadara granosa</name>
    <dbReference type="NCBI Taxonomy" id="220873"/>
    <lineage>
        <taxon>Eukaryota</taxon>
        <taxon>Metazoa</taxon>
        <taxon>Spiralia</taxon>
        <taxon>Lophotrochozoa</taxon>
        <taxon>Mollusca</taxon>
        <taxon>Bivalvia</taxon>
        <taxon>Autobranchia</taxon>
        <taxon>Pteriomorphia</taxon>
        <taxon>Arcoida</taxon>
        <taxon>Arcoidea</taxon>
        <taxon>Arcidae</taxon>
        <taxon>Tegillarca</taxon>
    </lineage>
</organism>
<name>A0ABQ9FPK8_TEGGR</name>
<keyword evidence="3" id="KW-0479">Metal-binding</keyword>
<comment type="subcellular location">
    <subcellularLocation>
        <location evidence="1">Nucleus</location>
        <location evidence="1">Nucleolus</location>
    </subcellularLocation>
</comment>
<keyword evidence="12" id="KW-1185">Reference proteome</keyword>
<evidence type="ECO:0000256" key="9">
    <source>
        <dbReference type="ARBA" id="ARBA00023242"/>
    </source>
</evidence>
<protein>
    <recommendedName>
        <fullName evidence="10">Rrn7/TAF1B N-terminal cyclin domain-containing protein</fullName>
    </recommendedName>
</protein>
<comment type="similarity">
    <text evidence="2">Belongs to the RRN7/TAF1B family.</text>
</comment>
<accession>A0ABQ9FPK8</accession>
<evidence type="ECO:0000256" key="8">
    <source>
        <dbReference type="ARBA" id="ARBA00023163"/>
    </source>
</evidence>
<evidence type="ECO:0000256" key="7">
    <source>
        <dbReference type="ARBA" id="ARBA00023125"/>
    </source>
</evidence>
<gene>
    <name evidence="11" type="ORF">KUTeg_005542</name>
</gene>
<evidence type="ECO:0000256" key="2">
    <source>
        <dbReference type="ARBA" id="ARBA00006899"/>
    </source>
</evidence>
<dbReference type="EMBL" id="JARBDR010000246">
    <property type="protein sequence ID" value="KAJ8317638.1"/>
    <property type="molecule type" value="Genomic_DNA"/>
</dbReference>
<evidence type="ECO:0000256" key="1">
    <source>
        <dbReference type="ARBA" id="ARBA00004604"/>
    </source>
</evidence>
<dbReference type="InterPro" id="IPR048540">
    <property type="entry name" value="Rrn7_cyclin_N"/>
</dbReference>
<comment type="caution">
    <text evidence="11">The sequence shown here is derived from an EMBL/GenBank/DDBJ whole genome shotgun (WGS) entry which is preliminary data.</text>
</comment>
<keyword evidence="9" id="KW-0539">Nucleus</keyword>
<reference evidence="11 12" key="1">
    <citation type="submission" date="2022-12" db="EMBL/GenBank/DDBJ databases">
        <title>Chromosome-level genome of Tegillarca granosa.</title>
        <authorList>
            <person name="Kim J."/>
        </authorList>
    </citation>
    <scope>NUCLEOTIDE SEQUENCE [LARGE SCALE GENOMIC DNA]</scope>
    <source>
        <strain evidence="11">Teg-2019</strain>
        <tissue evidence="11">Adductor muscle</tissue>
    </source>
</reference>
<dbReference type="Pfam" id="PF20644">
    <property type="entry name" value="Rrn7_cyclin_N"/>
    <property type="match status" value="1"/>
</dbReference>
<feature type="domain" description="Rrn7/TAF1B N-terminal cyclin" evidence="10">
    <location>
        <begin position="268"/>
        <end position="350"/>
    </location>
</feature>
<evidence type="ECO:0000256" key="6">
    <source>
        <dbReference type="ARBA" id="ARBA00023015"/>
    </source>
</evidence>
<dbReference type="PANTHER" id="PTHR31576:SF2">
    <property type="entry name" value="TATA BOX-BINDING PROTEIN-ASSOCIATED FACTOR RNA POLYMERASE I SUBUNIT B"/>
    <property type="match status" value="1"/>
</dbReference>
<evidence type="ECO:0000256" key="3">
    <source>
        <dbReference type="ARBA" id="ARBA00022723"/>
    </source>
</evidence>
<dbReference type="Proteomes" id="UP001217089">
    <property type="component" value="Unassembled WGS sequence"/>
</dbReference>
<keyword evidence="6" id="KW-0805">Transcription regulation</keyword>